<dbReference type="GeneID" id="62648730"/>
<reference evidence="1 2" key="1">
    <citation type="submission" date="2018-03" db="EMBL/GenBank/DDBJ databases">
        <authorList>
            <person name="Stanton A.-C.J."/>
            <person name="Heskett L."/>
            <person name="Lambert A."/>
            <person name="Linder D."/>
            <person name="Novinski D."/>
            <person name="Bricker J."/>
            <person name="Garlena R.A."/>
            <person name="Russell D.A."/>
            <person name="Pope W.H."/>
            <person name="Jacobs-Sera D."/>
            <person name="Hatfull G.F."/>
        </authorList>
    </citation>
    <scope>NUCLEOTIDE SEQUENCE [LARGE SCALE GENOMIC DNA]</scope>
</reference>
<proteinExistence type="predicted"/>
<accession>A0A2R3ZZH7</accession>
<sequence length="89" mass="9076">MSAGGSWDAMVSAELAELAAAGVAVTICHDCGRSLLGDRAAARALRWEPYSTRSQADLDAGPMVCPDCVAASLDALDSALRAAARAGRI</sequence>
<dbReference type="Proteomes" id="UP000244331">
    <property type="component" value="Segment"/>
</dbReference>
<evidence type="ECO:0000313" key="1">
    <source>
        <dbReference type="EMBL" id="AVR56170.1"/>
    </source>
</evidence>
<keyword evidence="2" id="KW-1185">Reference proteome</keyword>
<name>A0A2R3ZZH7_9CAUD</name>
<organism evidence="1 2">
    <name type="scientific">Microbacterium phage BonaeVitae</name>
    <dbReference type="NCBI Taxonomy" id="2126925"/>
    <lineage>
        <taxon>Viruses</taxon>
        <taxon>Duplodnaviria</taxon>
        <taxon>Heunggongvirae</taxon>
        <taxon>Uroviricota</taxon>
        <taxon>Caudoviricetes</taxon>
        <taxon>Orlajensenviridae</taxon>
        <taxon>Pelczarvirinae</taxon>
        <taxon>Bonaevitaevirus</taxon>
        <taxon>Bonaevitaevirus bonaevitae</taxon>
    </lineage>
</organism>
<dbReference type="KEGG" id="vg:62648730"/>
<dbReference type="RefSeq" id="YP_009996806.1">
    <property type="nucleotide sequence ID" value="NC_052940.1"/>
</dbReference>
<gene>
    <name evidence="1" type="primary">20</name>
    <name evidence="1" type="ORF">SEA_BONAEVITAE_20</name>
</gene>
<protein>
    <submittedName>
        <fullName evidence="1">Uncharacterized protein</fullName>
    </submittedName>
</protein>
<dbReference type="EMBL" id="MH045556">
    <property type="protein sequence ID" value="AVR56170.1"/>
    <property type="molecule type" value="Genomic_DNA"/>
</dbReference>
<evidence type="ECO:0000313" key="2">
    <source>
        <dbReference type="Proteomes" id="UP000244331"/>
    </source>
</evidence>